<feature type="domain" description="SWIM-type" evidence="6">
    <location>
        <begin position="443"/>
        <end position="485"/>
    </location>
</feature>
<dbReference type="GO" id="GO:0008270">
    <property type="term" value="F:zinc ion binding"/>
    <property type="evidence" value="ECO:0007669"/>
    <property type="project" value="UniProtKB-KW"/>
</dbReference>
<feature type="region of interest" description="Disordered" evidence="5">
    <location>
        <begin position="560"/>
        <end position="608"/>
    </location>
</feature>
<comment type="caution">
    <text evidence="7">The sequence shown here is derived from an EMBL/GenBank/DDBJ whole genome shotgun (WGS) entry which is preliminary data.</text>
</comment>
<dbReference type="Pfam" id="PF04434">
    <property type="entry name" value="SWIM"/>
    <property type="match status" value="1"/>
</dbReference>
<protein>
    <recommendedName>
        <fullName evidence="6">SWIM-type domain-containing protein</fullName>
    </recommendedName>
</protein>
<keyword evidence="3" id="KW-0862">Zinc</keyword>
<name>A0A699H6Q2_TANCI</name>
<accession>A0A699H6Q2</accession>
<evidence type="ECO:0000256" key="1">
    <source>
        <dbReference type="ARBA" id="ARBA00022723"/>
    </source>
</evidence>
<reference evidence="7" key="1">
    <citation type="journal article" date="2019" name="Sci. Rep.">
        <title>Draft genome of Tanacetum cinerariifolium, the natural source of mosquito coil.</title>
        <authorList>
            <person name="Yamashiro T."/>
            <person name="Shiraishi A."/>
            <person name="Satake H."/>
            <person name="Nakayama K."/>
        </authorList>
    </citation>
    <scope>NUCLEOTIDE SEQUENCE</scope>
</reference>
<dbReference type="InterPro" id="IPR058594">
    <property type="entry name" value="PB1-like_dom_pln"/>
</dbReference>
<evidence type="ECO:0000259" key="6">
    <source>
        <dbReference type="PROSITE" id="PS50966"/>
    </source>
</evidence>
<dbReference type="AlphaFoldDB" id="A0A699H6Q2"/>
<dbReference type="PANTHER" id="PTHR31973">
    <property type="entry name" value="POLYPROTEIN, PUTATIVE-RELATED"/>
    <property type="match status" value="1"/>
</dbReference>
<dbReference type="InterPro" id="IPR007527">
    <property type="entry name" value="Znf_SWIM"/>
</dbReference>
<evidence type="ECO:0000256" key="4">
    <source>
        <dbReference type="PROSITE-ProRule" id="PRU00325"/>
    </source>
</evidence>
<evidence type="ECO:0000256" key="2">
    <source>
        <dbReference type="ARBA" id="ARBA00022771"/>
    </source>
</evidence>
<sequence length="608" mass="68834">MVKLSLDLNEPKDSLKTDKAAQNGRTLRSLTLELHHGGWFTPTPSRFYIGGQISSVNVVDIDEFYLHDLKDMVVKLGSGVKDLMYCHFLIPNLGLDYGLHSLNVDADVLEMSKYVKDYKIILVYVEHGSSNVDTSMFDSSPDSNRNVKKKSVVGPFDGLDEILGDYANTGKQITRDESTWKQMLVYVEGNDTSGSDSEDLDYDPKHDDVFDDDEHTVEEVHVNMNNFSFIADPKHDTSICVVDVQEDDLDIIDYDSFGSDLDDGINSKRRIQLRELKRISKQKNKGLNKYYFYLRHQFANKEIMKGRVKKHSVETRRQIILVKVIMKRYCVRHIHENMKSQFKGGVYKEMLWNAPKATSKGKFKKKMGELKSFNSDAYDWLVKIPLEQWSKAYFLEYLMKRIVVVQKVIAKTVGPLTPSMTKMFDDIKKATEYNVQWNGGFLYQVTGPYKDQCVVNMDRRVCSCRKWELTGIPCKHIMAAIYNMFENSMGVVESKTVIIPPLYKPLVGRPPKKRKKSNDEIASQIASSGKLSKKGKSVSSQAAGSRKVFSQAAGARNISCQAAGARKPSSQPSAAQSTANQRPRQGFQGLIAGPSSRSKRKTKKLVDV</sequence>
<keyword evidence="2 4" id="KW-0863">Zinc-finger</keyword>
<dbReference type="PROSITE" id="PS50966">
    <property type="entry name" value="ZF_SWIM"/>
    <property type="match status" value="1"/>
</dbReference>
<evidence type="ECO:0000256" key="5">
    <source>
        <dbReference type="SAM" id="MobiDB-lite"/>
    </source>
</evidence>
<feature type="compositionally biased region" description="Low complexity" evidence="5">
    <location>
        <begin position="568"/>
        <end position="577"/>
    </location>
</feature>
<feature type="region of interest" description="Disordered" evidence="5">
    <location>
        <begin position="508"/>
        <end position="546"/>
    </location>
</feature>
<keyword evidence="1" id="KW-0479">Metal-binding</keyword>
<evidence type="ECO:0000313" key="7">
    <source>
        <dbReference type="EMBL" id="GEX21005.1"/>
    </source>
</evidence>
<proteinExistence type="predicted"/>
<dbReference type="SMART" id="SM00575">
    <property type="entry name" value="ZnF_PMZ"/>
    <property type="match status" value="1"/>
</dbReference>
<evidence type="ECO:0000256" key="3">
    <source>
        <dbReference type="ARBA" id="ARBA00022833"/>
    </source>
</evidence>
<dbReference type="InterPro" id="IPR006564">
    <property type="entry name" value="Znf_PMZ"/>
</dbReference>
<feature type="compositionally biased region" description="Basic residues" evidence="5">
    <location>
        <begin position="597"/>
        <end position="608"/>
    </location>
</feature>
<organism evidence="7">
    <name type="scientific">Tanacetum cinerariifolium</name>
    <name type="common">Dalmatian daisy</name>
    <name type="synonym">Chrysanthemum cinerariifolium</name>
    <dbReference type="NCBI Taxonomy" id="118510"/>
    <lineage>
        <taxon>Eukaryota</taxon>
        <taxon>Viridiplantae</taxon>
        <taxon>Streptophyta</taxon>
        <taxon>Embryophyta</taxon>
        <taxon>Tracheophyta</taxon>
        <taxon>Spermatophyta</taxon>
        <taxon>Magnoliopsida</taxon>
        <taxon>eudicotyledons</taxon>
        <taxon>Gunneridae</taxon>
        <taxon>Pentapetalae</taxon>
        <taxon>asterids</taxon>
        <taxon>campanulids</taxon>
        <taxon>Asterales</taxon>
        <taxon>Asteraceae</taxon>
        <taxon>Asteroideae</taxon>
        <taxon>Anthemideae</taxon>
        <taxon>Anthemidinae</taxon>
        <taxon>Tanacetum</taxon>
    </lineage>
</organism>
<gene>
    <name evidence="7" type="ORF">Tci_292980</name>
</gene>
<dbReference type="PANTHER" id="PTHR31973:SF190">
    <property type="entry name" value="MULE TRANSPOSASE DOMAIN-CONTAINING PROTEIN"/>
    <property type="match status" value="1"/>
</dbReference>
<dbReference type="EMBL" id="BKCJ010095378">
    <property type="protein sequence ID" value="GEX21005.1"/>
    <property type="molecule type" value="Genomic_DNA"/>
</dbReference>
<dbReference type="Pfam" id="PF26130">
    <property type="entry name" value="PB1-like"/>
    <property type="match status" value="1"/>
</dbReference>